<dbReference type="Proteomes" id="UP001239111">
    <property type="component" value="Chromosome 2"/>
</dbReference>
<organism evidence="1 2">
    <name type="scientific">Eretmocerus hayati</name>
    <dbReference type="NCBI Taxonomy" id="131215"/>
    <lineage>
        <taxon>Eukaryota</taxon>
        <taxon>Metazoa</taxon>
        <taxon>Ecdysozoa</taxon>
        <taxon>Arthropoda</taxon>
        <taxon>Hexapoda</taxon>
        <taxon>Insecta</taxon>
        <taxon>Pterygota</taxon>
        <taxon>Neoptera</taxon>
        <taxon>Endopterygota</taxon>
        <taxon>Hymenoptera</taxon>
        <taxon>Apocrita</taxon>
        <taxon>Proctotrupomorpha</taxon>
        <taxon>Chalcidoidea</taxon>
        <taxon>Aphelinidae</taxon>
        <taxon>Aphelininae</taxon>
        <taxon>Eretmocerus</taxon>
    </lineage>
</organism>
<sequence>MVGVDLLQRDEPYYIPGYAGYSPQHIFLCGETYGGLSNRLLTDPSISHAKKLALVDRHKGHEVVRPTKADVALVNSRSERTDQAYGNPVLSSYAGFVPNQADVRDKPYEIIAVEGVANFERQRLKKRDSLERLRTTIELQSGSRQPKNLEERLLLRSKFKLPLIAVHPERIGLPGAGSTVDERYERPKDYHASPYFMENRNPEKFFINGYTGYAPYRHVHVGKVWRKMTNHDTAIMPTYTGHVPGEKDTVGRTRGYCSKFAHQFIKENLFKLELSACKMPK</sequence>
<gene>
    <name evidence="1" type="ORF">QAD02_017081</name>
</gene>
<name>A0ACC2PCD6_9HYME</name>
<keyword evidence="2" id="KW-1185">Reference proteome</keyword>
<accession>A0ACC2PCD6</accession>
<comment type="caution">
    <text evidence="1">The sequence shown here is derived from an EMBL/GenBank/DDBJ whole genome shotgun (WGS) entry which is preliminary data.</text>
</comment>
<reference evidence="1" key="1">
    <citation type="submission" date="2023-04" db="EMBL/GenBank/DDBJ databases">
        <title>A chromosome-level genome assembly of the parasitoid wasp Eretmocerus hayati.</title>
        <authorList>
            <person name="Zhong Y."/>
            <person name="Liu S."/>
            <person name="Liu Y."/>
        </authorList>
    </citation>
    <scope>NUCLEOTIDE SEQUENCE</scope>
    <source>
        <strain evidence="1">ZJU_SS_LIU_2023</strain>
    </source>
</reference>
<evidence type="ECO:0000313" key="1">
    <source>
        <dbReference type="EMBL" id="KAJ8681294.1"/>
    </source>
</evidence>
<evidence type="ECO:0000313" key="2">
    <source>
        <dbReference type="Proteomes" id="UP001239111"/>
    </source>
</evidence>
<dbReference type="EMBL" id="CM056742">
    <property type="protein sequence ID" value="KAJ8681294.1"/>
    <property type="molecule type" value="Genomic_DNA"/>
</dbReference>
<protein>
    <submittedName>
        <fullName evidence="1">Uncharacterized protein</fullName>
    </submittedName>
</protein>
<proteinExistence type="predicted"/>